<gene>
    <name evidence="2" type="ORF">BK123_31490</name>
</gene>
<evidence type="ECO:0000256" key="1">
    <source>
        <dbReference type="SAM" id="MobiDB-lite"/>
    </source>
</evidence>
<sequence length="228" mass="24564">MKWMKWLLKVSLTAILVSTLTIVTTGIVVNAYIQSVLSSFNIQLETESMGVGGIMKSMLGMGSGTKSDVGSVNAVKDNESAEDKGTESKEPASGVGSETKGEAKEDEETSSDPLGTTGEPPADEEAPDNSLPVMGTNTTEQPDDSSLEDQEIVMTPGEIVDRKDSLPTEEKEEIFTMLMNKLPQSEMQKISEAMEDGLTAAELADIEQGISKYLNAEEFDKLITMLKE</sequence>
<feature type="region of interest" description="Disordered" evidence="1">
    <location>
        <begin position="76"/>
        <end position="147"/>
    </location>
</feature>
<name>A0A1R1APY0_PAELA</name>
<dbReference type="Proteomes" id="UP000187074">
    <property type="component" value="Unassembled WGS sequence"/>
</dbReference>
<protein>
    <recommendedName>
        <fullName evidence="4">Spore coat protein</fullName>
    </recommendedName>
</protein>
<organism evidence="2 3">
    <name type="scientific">Paenibacillus lautus</name>
    <name type="common">Bacillus lautus</name>
    <dbReference type="NCBI Taxonomy" id="1401"/>
    <lineage>
        <taxon>Bacteria</taxon>
        <taxon>Bacillati</taxon>
        <taxon>Bacillota</taxon>
        <taxon>Bacilli</taxon>
        <taxon>Bacillales</taxon>
        <taxon>Paenibacillaceae</taxon>
        <taxon>Paenibacillus</taxon>
    </lineage>
</organism>
<dbReference type="AlphaFoldDB" id="A0A1R1APY0"/>
<dbReference type="EMBL" id="MRTF01000017">
    <property type="protein sequence ID" value="OME87616.1"/>
    <property type="molecule type" value="Genomic_DNA"/>
</dbReference>
<reference evidence="2 3" key="1">
    <citation type="submission" date="2016-11" db="EMBL/GenBank/DDBJ databases">
        <title>Paenibacillus species isolates.</title>
        <authorList>
            <person name="Beno S.M."/>
        </authorList>
    </citation>
    <scope>NUCLEOTIDE SEQUENCE [LARGE SCALE GENOMIC DNA]</scope>
    <source>
        <strain evidence="2 3">FSL F4-0100</strain>
    </source>
</reference>
<evidence type="ECO:0008006" key="4">
    <source>
        <dbReference type="Google" id="ProtNLM"/>
    </source>
</evidence>
<evidence type="ECO:0000313" key="3">
    <source>
        <dbReference type="Proteomes" id="UP000187074"/>
    </source>
</evidence>
<dbReference type="STRING" id="1401.BK123_31490"/>
<dbReference type="OrthoDB" id="2662662at2"/>
<proteinExistence type="predicted"/>
<dbReference type="RefSeq" id="WP_076326264.1">
    <property type="nucleotide sequence ID" value="NZ_MRTF01000017.1"/>
</dbReference>
<feature type="compositionally biased region" description="Basic and acidic residues" evidence="1">
    <location>
        <begin position="76"/>
        <end position="90"/>
    </location>
</feature>
<comment type="caution">
    <text evidence="2">The sequence shown here is derived from an EMBL/GenBank/DDBJ whole genome shotgun (WGS) entry which is preliminary data.</text>
</comment>
<evidence type="ECO:0000313" key="2">
    <source>
        <dbReference type="EMBL" id="OME87616.1"/>
    </source>
</evidence>
<accession>A0A1R1APY0</accession>